<sequence>MSSSACSHCSLSFSQDPSSAKKLQRHTSSCHYWLHAFYEADGGALLGASERADPSGHLVCFVPGCSFEEANANVLTSHVSNVHCEGDKLSCRVASWDHLDDPGLADLRALAVQGPSRSAEVAAASSSSHAASPAPLSTPFTSLFPTVTPACLSLWQGTQRWPTTLSQTQPSTPEPSPPPPAQRRSHTSRRPAQVPALSVVPAYPKPFKCVIKPRSQRAVSLILDEQ</sequence>
<reference evidence="2" key="1">
    <citation type="submission" date="2022-07" db="EMBL/GenBank/DDBJ databases">
        <title>Genome Sequence of Agrocybe chaxingu.</title>
        <authorList>
            <person name="Buettner E."/>
        </authorList>
    </citation>
    <scope>NUCLEOTIDE SEQUENCE</scope>
    <source>
        <strain evidence="2">MP-N11</strain>
    </source>
</reference>
<accession>A0A9W8MS62</accession>
<gene>
    <name evidence="2" type="ORF">NLJ89_g10403</name>
</gene>
<evidence type="ECO:0000313" key="3">
    <source>
        <dbReference type="Proteomes" id="UP001148786"/>
    </source>
</evidence>
<feature type="region of interest" description="Disordered" evidence="1">
    <location>
        <begin position="163"/>
        <end position="197"/>
    </location>
</feature>
<comment type="caution">
    <text evidence="2">The sequence shown here is derived from an EMBL/GenBank/DDBJ whole genome shotgun (WGS) entry which is preliminary data.</text>
</comment>
<evidence type="ECO:0000313" key="2">
    <source>
        <dbReference type="EMBL" id="KAJ3497023.1"/>
    </source>
</evidence>
<evidence type="ECO:0000256" key="1">
    <source>
        <dbReference type="SAM" id="MobiDB-lite"/>
    </source>
</evidence>
<proteinExistence type="predicted"/>
<keyword evidence="3" id="KW-1185">Reference proteome</keyword>
<dbReference type="AlphaFoldDB" id="A0A9W8MS62"/>
<dbReference type="Proteomes" id="UP001148786">
    <property type="component" value="Unassembled WGS sequence"/>
</dbReference>
<name>A0A9W8MS62_9AGAR</name>
<protein>
    <submittedName>
        <fullName evidence="2">Uncharacterized protein</fullName>
    </submittedName>
</protein>
<dbReference type="EMBL" id="JANKHO010001895">
    <property type="protein sequence ID" value="KAJ3497023.1"/>
    <property type="molecule type" value="Genomic_DNA"/>
</dbReference>
<feature type="compositionally biased region" description="Pro residues" evidence="1">
    <location>
        <begin position="172"/>
        <end position="181"/>
    </location>
</feature>
<organism evidence="2 3">
    <name type="scientific">Agrocybe chaxingu</name>
    <dbReference type="NCBI Taxonomy" id="84603"/>
    <lineage>
        <taxon>Eukaryota</taxon>
        <taxon>Fungi</taxon>
        <taxon>Dikarya</taxon>
        <taxon>Basidiomycota</taxon>
        <taxon>Agaricomycotina</taxon>
        <taxon>Agaricomycetes</taxon>
        <taxon>Agaricomycetidae</taxon>
        <taxon>Agaricales</taxon>
        <taxon>Agaricineae</taxon>
        <taxon>Strophariaceae</taxon>
        <taxon>Agrocybe</taxon>
    </lineage>
</organism>